<reference evidence="1 2" key="1">
    <citation type="journal article" date="2024" name="Nat. Commun.">
        <title>Phylogenomics reveals the evolutionary origins of lichenization in chlorophyte algae.</title>
        <authorList>
            <person name="Puginier C."/>
            <person name="Libourel C."/>
            <person name="Otte J."/>
            <person name="Skaloud P."/>
            <person name="Haon M."/>
            <person name="Grisel S."/>
            <person name="Petersen M."/>
            <person name="Berrin J.G."/>
            <person name="Delaux P.M."/>
            <person name="Dal Grande F."/>
            <person name="Keller J."/>
        </authorList>
    </citation>
    <scope>NUCLEOTIDE SEQUENCE [LARGE SCALE GENOMIC DNA]</scope>
    <source>
        <strain evidence="1 2">SAG 2043</strain>
    </source>
</reference>
<gene>
    <name evidence="1" type="ORF">WJX72_011404</name>
</gene>
<organism evidence="1 2">
    <name type="scientific">[Myrmecia] bisecta</name>
    <dbReference type="NCBI Taxonomy" id="41462"/>
    <lineage>
        <taxon>Eukaryota</taxon>
        <taxon>Viridiplantae</taxon>
        <taxon>Chlorophyta</taxon>
        <taxon>core chlorophytes</taxon>
        <taxon>Trebouxiophyceae</taxon>
        <taxon>Trebouxiales</taxon>
        <taxon>Trebouxiaceae</taxon>
        <taxon>Myrmecia</taxon>
    </lineage>
</organism>
<name>A0AAW1QSX4_9CHLO</name>
<accession>A0AAW1QSX4</accession>
<protein>
    <submittedName>
        <fullName evidence="1">Uncharacterized protein</fullName>
    </submittedName>
</protein>
<proteinExistence type="predicted"/>
<keyword evidence="2" id="KW-1185">Reference proteome</keyword>
<comment type="caution">
    <text evidence="1">The sequence shown here is derived from an EMBL/GenBank/DDBJ whole genome shotgun (WGS) entry which is preliminary data.</text>
</comment>
<evidence type="ECO:0000313" key="1">
    <source>
        <dbReference type="EMBL" id="KAK9824569.1"/>
    </source>
</evidence>
<dbReference type="EMBL" id="JALJOR010000002">
    <property type="protein sequence ID" value="KAK9824569.1"/>
    <property type="molecule type" value="Genomic_DNA"/>
</dbReference>
<sequence>MYLEKALASSGAAPSAAAESPASFLLRFPALIAHEGSLHMPDVVCGPTELQMRMWDPVTKQYYLAGSVELELNLQRISDFQVRVEQSGKEAVAIWVQNAAVGVFKTVWVLLTDGHSVTRITYSSKSSEGEDFYKPRMQCANVKGCLSPTRTMSLFSGDYHTTICSPDGVALLIDTLWPAPLRPKFTEAALQQLQKADLAVKSRLRLCLSVFPKTDRKRKHLPCGQMLCQALRAALFFKALKAARQAVKPHSSPTTDMVDLVIVPAVDQPRLDSASQQGPAPDKDISAILRWLEQRMQMRPGQSALQPGPARDAPGPYVGRSNLGYKALGFMAQRLDYLQVLAVSRTHLITQMYSGGSGSGRA</sequence>
<dbReference type="AlphaFoldDB" id="A0AAW1QSX4"/>
<evidence type="ECO:0000313" key="2">
    <source>
        <dbReference type="Proteomes" id="UP001489004"/>
    </source>
</evidence>
<dbReference type="Proteomes" id="UP001489004">
    <property type="component" value="Unassembled WGS sequence"/>
</dbReference>